<organism evidence="2 3">
    <name type="scientific">Ameca splendens</name>
    <dbReference type="NCBI Taxonomy" id="208324"/>
    <lineage>
        <taxon>Eukaryota</taxon>
        <taxon>Metazoa</taxon>
        <taxon>Chordata</taxon>
        <taxon>Craniata</taxon>
        <taxon>Vertebrata</taxon>
        <taxon>Euteleostomi</taxon>
        <taxon>Actinopterygii</taxon>
        <taxon>Neopterygii</taxon>
        <taxon>Teleostei</taxon>
        <taxon>Neoteleostei</taxon>
        <taxon>Acanthomorphata</taxon>
        <taxon>Ovalentaria</taxon>
        <taxon>Atherinomorphae</taxon>
        <taxon>Cyprinodontiformes</taxon>
        <taxon>Goodeidae</taxon>
        <taxon>Ameca</taxon>
    </lineage>
</organism>
<keyword evidence="3" id="KW-1185">Reference proteome</keyword>
<dbReference type="Proteomes" id="UP001469553">
    <property type="component" value="Unassembled WGS sequence"/>
</dbReference>
<sequence length="135" mass="15951">MSSNLQRTFRKHVETRRRTNPGPAKLKTDKHNVQDCFYSYCSLITPVGRIQALITDLQAADVCYPTQRRQLSASIRRTDEDGRKKLLSVCRKIRRTELHLLLVRKFRISCLSEPFRLTRNKDQNQNRERLKAFSF</sequence>
<name>A0ABV0Z871_9TELE</name>
<feature type="region of interest" description="Disordered" evidence="1">
    <location>
        <begin position="1"/>
        <end position="26"/>
    </location>
</feature>
<accession>A0ABV0Z871</accession>
<gene>
    <name evidence="2" type="ORF">AMECASPLE_006586</name>
</gene>
<evidence type="ECO:0000313" key="3">
    <source>
        <dbReference type="Proteomes" id="UP001469553"/>
    </source>
</evidence>
<proteinExistence type="predicted"/>
<evidence type="ECO:0000256" key="1">
    <source>
        <dbReference type="SAM" id="MobiDB-lite"/>
    </source>
</evidence>
<protein>
    <submittedName>
        <fullName evidence="2">Uncharacterized protein</fullName>
    </submittedName>
</protein>
<comment type="caution">
    <text evidence="2">The sequence shown here is derived from an EMBL/GenBank/DDBJ whole genome shotgun (WGS) entry which is preliminary data.</text>
</comment>
<evidence type="ECO:0000313" key="2">
    <source>
        <dbReference type="EMBL" id="MEQ2302409.1"/>
    </source>
</evidence>
<feature type="compositionally biased region" description="Basic residues" evidence="1">
    <location>
        <begin position="8"/>
        <end position="19"/>
    </location>
</feature>
<reference evidence="2 3" key="1">
    <citation type="submission" date="2021-06" db="EMBL/GenBank/DDBJ databases">
        <authorList>
            <person name="Palmer J.M."/>
        </authorList>
    </citation>
    <scope>NUCLEOTIDE SEQUENCE [LARGE SCALE GENOMIC DNA]</scope>
    <source>
        <strain evidence="2 3">AS_MEX2019</strain>
        <tissue evidence="2">Muscle</tissue>
    </source>
</reference>
<dbReference type="EMBL" id="JAHRIP010056749">
    <property type="protein sequence ID" value="MEQ2302409.1"/>
    <property type="molecule type" value="Genomic_DNA"/>
</dbReference>